<accession>E6QQP4</accession>
<organism evidence="2">
    <name type="scientific">mine drainage metagenome</name>
    <dbReference type="NCBI Taxonomy" id="410659"/>
    <lineage>
        <taxon>unclassified sequences</taxon>
        <taxon>metagenomes</taxon>
        <taxon>ecological metagenomes</taxon>
    </lineage>
</organism>
<comment type="caution">
    <text evidence="2">The sequence shown here is derived from an EMBL/GenBank/DDBJ whole genome shotgun (WGS) entry which is preliminary data.</text>
</comment>
<reference evidence="2" key="1">
    <citation type="submission" date="2009-10" db="EMBL/GenBank/DDBJ databases">
        <title>Diversity of trophic interactions inside an arsenic-rich microbial ecosystem.</title>
        <authorList>
            <person name="Bertin P.N."/>
            <person name="Heinrich-Salmeron A."/>
            <person name="Pelletier E."/>
            <person name="Goulhen-Chollet F."/>
            <person name="Arsene-Ploetze F."/>
            <person name="Gallien S."/>
            <person name="Calteau A."/>
            <person name="Vallenet D."/>
            <person name="Casiot C."/>
            <person name="Chane-Woon-Ming B."/>
            <person name="Giloteaux L."/>
            <person name="Barakat M."/>
            <person name="Bonnefoy V."/>
            <person name="Bruneel O."/>
            <person name="Chandler M."/>
            <person name="Cleiss J."/>
            <person name="Duran R."/>
            <person name="Elbaz-Poulichet F."/>
            <person name="Fonknechten N."/>
            <person name="Lauga B."/>
            <person name="Mornico D."/>
            <person name="Ortet P."/>
            <person name="Schaeffer C."/>
            <person name="Siguier P."/>
            <person name="Alexander Thil Smith A."/>
            <person name="Van Dorsselaer A."/>
            <person name="Weissenbach J."/>
            <person name="Medigue C."/>
            <person name="Le Paslier D."/>
        </authorList>
    </citation>
    <scope>NUCLEOTIDE SEQUENCE</scope>
</reference>
<keyword evidence="1" id="KW-0472">Membrane</keyword>
<feature type="transmembrane region" description="Helical" evidence="1">
    <location>
        <begin position="55"/>
        <end position="88"/>
    </location>
</feature>
<evidence type="ECO:0000256" key="1">
    <source>
        <dbReference type="SAM" id="Phobius"/>
    </source>
</evidence>
<evidence type="ECO:0000313" key="2">
    <source>
        <dbReference type="EMBL" id="CBI09565.1"/>
    </source>
</evidence>
<keyword evidence="1" id="KW-1133">Transmembrane helix</keyword>
<proteinExistence type="predicted"/>
<protein>
    <submittedName>
        <fullName evidence="2">Uncharacterized protein</fullName>
    </submittedName>
</protein>
<keyword evidence="1" id="KW-0812">Transmembrane</keyword>
<name>E6QQP4_9ZZZZ</name>
<dbReference type="AlphaFoldDB" id="E6QQP4"/>
<dbReference type="EMBL" id="CABR01000037">
    <property type="protein sequence ID" value="CBI09565.1"/>
    <property type="molecule type" value="Genomic_DNA"/>
</dbReference>
<gene>
    <name evidence="2" type="ORF">CARN7_0298</name>
</gene>
<sequence>MSEAWKQLDLEGDGLQALSLKLAQQLKQRKRANLLLLAFPFGLHRDYLEHPLGAWLYRVALILAITAYVLHRSCLGSVLVVLMTAAALYDIRWIDDRVATLNKALRMAAYRNRPNRVPENFHGRYVDEGLDDYLKVKEQERGGHVPAGKDPAFNSNSRMPSFAQQEAMLKALAKQAPDSSDQ</sequence>